<evidence type="ECO:0000313" key="1">
    <source>
        <dbReference type="EMBL" id="MBB6464878.1"/>
    </source>
</evidence>
<protein>
    <submittedName>
        <fullName evidence="1">Uncharacterized protein</fullName>
    </submittedName>
</protein>
<sequence>MVVVKYGFEFTLIGRHAAALFVADRLTVAVGIKVHDAAVDRSCKICLCTLTHHQLDFDALTGRQRKCHFVGAPDRRRNGLWFGRRPVYHFLLYGRSGDDFILRSCTVEGKRWAAER</sequence>
<name>A0A8E1WBD8_9HYPH</name>
<dbReference type="EMBL" id="JACHGI010000001">
    <property type="protein sequence ID" value="MBB6464878.1"/>
    <property type="molecule type" value="Genomic_DNA"/>
</dbReference>
<comment type="caution">
    <text evidence="1">The sequence shown here is derived from an EMBL/GenBank/DDBJ whole genome shotgun (WGS) entry which is preliminary data.</text>
</comment>
<dbReference type="Proteomes" id="UP000532373">
    <property type="component" value="Unassembled WGS sequence"/>
</dbReference>
<reference evidence="1 2" key="1">
    <citation type="submission" date="2020-08" db="EMBL/GenBank/DDBJ databases">
        <title>Genomic Encyclopedia of Type Strains, Phase IV (KMG-IV): sequencing the most valuable type-strain genomes for metagenomic binning, comparative biology and taxonomic classification.</title>
        <authorList>
            <person name="Goeker M."/>
        </authorList>
    </citation>
    <scope>NUCLEOTIDE SEQUENCE [LARGE SCALE GENOMIC DNA]</scope>
    <source>
        <strain evidence="1 2">DSM 17454</strain>
    </source>
</reference>
<accession>A0A8E1WBD8</accession>
<proteinExistence type="predicted"/>
<dbReference type="RefSeq" id="WP_184767422.1">
    <property type="nucleotide sequence ID" value="NZ_JACHGI010000001.1"/>
</dbReference>
<evidence type="ECO:0000313" key="2">
    <source>
        <dbReference type="Proteomes" id="UP000532373"/>
    </source>
</evidence>
<organism evidence="1 2">
    <name type="scientific">Aminobacter carboxidus</name>
    <dbReference type="NCBI Taxonomy" id="376165"/>
    <lineage>
        <taxon>Bacteria</taxon>
        <taxon>Pseudomonadati</taxon>
        <taxon>Pseudomonadota</taxon>
        <taxon>Alphaproteobacteria</taxon>
        <taxon>Hyphomicrobiales</taxon>
        <taxon>Phyllobacteriaceae</taxon>
        <taxon>Aminobacter</taxon>
    </lineage>
</organism>
<dbReference type="AlphaFoldDB" id="A0A8E1WBD8"/>
<gene>
    <name evidence="1" type="ORF">HNQ96_000725</name>
</gene>